<keyword evidence="2" id="KW-0805">Transcription regulation</keyword>
<gene>
    <name evidence="5" type="ORF">Amal_01688</name>
</gene>
<dbReference type="EMBL" id="LVHD01000017">
    <property type="protein sequence ID" value="OAG77150.1"/>
    <property type="molecule type" value="Genomic_DNA"/>
</dbReference>
<dbReference type="PANTHER" id="PTHR30537:SF26">
    <property type="entry name" value="GLYCINE CLEAVAGE SYSTEM TRANSCRIPTIONAL ACTIVATOR"/>
    <property type="match status" value="1"/>
</dbReference>
<dbReference type="GO" id="GO:0043565">
    <property type="term" value="F:sequence-specific DNA binding"/>
    <property type="evidence" value="ECO:0007669"/>
    <property type="project" value="TreeGrafter"/>
</dbReference>
<evidence type="ECO:0000313" key="6">
    <source>
        <dbReference type="Proteomes" id="UP000077349"/>
    </source>
</evidence>
<evidence type="ECO:0000313" key="5">
    <source>
        <dbReference type="EMBL" id="OAG77150.1"/>
    </source>
</evidence>
<dbReference type="GO" id="GO:0003700">
    <property type="term" value="F:DNA-binding transcription factor activity"/>
    <property type="evidence" value="ECO:0007669"/>
    <property type="project" value="InterPro"/>
</dbReference>
<dbReference type="FunFam" id="1.10.10.10:FF:000001">
    <property type="entry name" value="LysR family transcriptional regulator"/>
    <property type="match status" value="1"/>
</dbReference>
<evidence type="ECO:0000256" key="3">
    <source>
        <dbReference type="ARBA" id="ARBA00023125"/>
    </source>
</evidence>
<dbReference type="PATRIC" id="fig|178901.10.peg.1762"/>
<dbReference type="InterPro" id="IPR036388">
    <property type="entry name" value="WH-like_DNA-bd_sf"/>
</dbReference>
<protein>
    <submittedName>
        <fullName evidence="5">LysR family regulatory protein</fullName>
    </submittedName>
</protein>
<evidence type="ECO:0000256" key="2">
    <source>
        <dbReference type="ARBA" id="ARBA00023015"/>
    </source>
</evidence>
<dbReference type="AlphaFoldDB" id="A0A087PP17"/>
<dbReference type="STRING" id="178901.AmDm5_1819"/>
<keyword evidence="4" id="KW-0804">Transcription</keyword>
<dbReference type="Proteomes" id="UP000077349">
    <property type="component" value="Unassembled WGS sequence"/>
</dbReference>
<reference evidence="5 6" key="1">
    <citation type="submission" date="2016-03" db="EMBL/GenBank/DDBJ databases">
        <title>Draft genome sequence of Acetobacter malorum CECT 7742, a strain isolated from strawberry vinegar.</title>
        <authorList>
            <person name="Sainz F."/>
            <person name="Mas A."/>
            <person name="Torija M.J."/>
        </authorList>
    </citation>
    <scope>NUCLEOTIDE SEQUENCE [LARGE SCALE GENOMIC DNA]</scope>
    <source>
        <strain evidence="5 6">CECT 7742</strain>
    </source>
</reference>
<dbReference type="SUPFAM" id="SSF53850">
    <property type="entry name" value="Periplasmic binding protein-like II"/>
    <property type="match status" value="1"/>
</dbReference>
<dbReference type="GO" id="GO:0006351">
    <property type="term" value="P:DNA-templated transcription"/>
    <property type="evidence" value="ECO:0007669"/>
    <property type="project" value="TreeGrafter"/>
</dbReference>
<dbReference type="Pfam" id="PF00126">
    <property type="entry name" value="HTH_1"/>
    <property type="match status" value="1"/>
</dbReference>
<dbReference type="Gene3D" id="1.10.10.10">
    <property type="entry name" value="Winged helix-like DNA-binding domain superfamily/Winged helix DNA-binding domain"/>
    <property type="match status" value="1"/>
</dbReference>
<dbReference type="eggNOG" id="COG0583">
    <property type="taxonomic scope" value="Bacteria"/>
</dbReference>
<accession>A0A087PP17</accession>
<organism evidence="5 6">
    <name type="scientific">Acetobacter malorum</name>
    <dbReference type="NCBI Taxonomy" id="178901"/>
    <lineage>
        <taxon>Bacteria</taxon>
        <taxon>Pseudomonadati</taxon>
        <taxon>Pseudomonadota</taxon>
        <taxon>Alphaproteobacteria</taxon>
        <taxon>Acetobacterales</taxon>
        <taxon>Acetobacteraceae</taxon>
        <taxon>Acetobacter</taxon>
    </lineage>
</organism>
<dbReference type="Gene3D" id="3.40.190.10">
    <property type="entry name" value="Periplasmic binding protein-like II"/>
    <property type="match status" value="2"/>
</dbReference>
<sequence>MTPNQADYLLRSLRLIETVGRCGSFSTAALELGMTQPAVSQQIAHLEKLLGVILFERRHRGVSATHHGQMLHTTTTDVLSQLYGTMKTIHESGARETLTILTDYGFAANWLLPRLSDFEEKFPEFDVSLLTTQAKRDAKIDHRNTHHDVSILFGEKPQAHDLTCICLFQEEIVPICSTTYFKTAGPFNHPEDMMEAKLLHLKGPDHHWFTWADWFNAIDASLSLKSFPKNSLSFGNYPLLLQAVLQNQGIALGWRPLIDDLIKTNQIIPLSNESIKSKRGYFLSTPLKNKPHIEKFTRWILQKTKINQV</sequence>
<dbReference type="PANTHER" id="PTHR30537">
    <property type="entry name" value="HTH-TYPE TRANSCRIPTIONAL REGULATOR"/>
    <property type="match status" value="1"/>
</dbReference>
<dbReference type="PROSITE" id="PS50931">
    <property type="entry name" value="HTH_LYSR"/>
    <property type="match status" value="1"/>
</dbReference>
<comment type="caution">
    <text evidence="5">The sequence shown here is derived from an EMBL/GenBank/DDBJ whole genome shotgun (WGS) entry which is preliminary data.</text>
</comment>
<proteinExistence type="inferred from homology"/>
<name>A0A087PP17_9PROT</name>
<dbReference type="SUPFAM" id="SSF46785">
    <property type="entry name" value="Winged helix' DNA-binding domain"/>
    <property type="match status" value="1"/>
</dbReference>
<evidence type="ECO:0000256" key="4">
    <source>
        <dbReference type="ARBA" id="ARBA00023163"/>
    </source>
</evidence>
<evidence type="ECO:0000256" key="1">
    <source>
        <dbReference type="ARBA" id="ARBA00009437"/>
    </source>
</evidence>
<dbReference type="PRINTS" id="PR00039">
    <property type="entry name" value="HTHLYSR"/>
</dbReference>
<dbReference type="InterPro" id="IPR058163">
    <property type="entry name" value="LysR-type_TF_proteobact-type"/>
</dbReference>
<keyword evidence="3" id="KW-0238">DNA-binding</keyword>
<dbReference type="InterPro" id="IPR036390">
    <property type="entry name" value="WH_DNA-bd_sf"/>
</dbReference>
<dbReference type="InterPro" id="IPR000847">
    <property type="entry name" value="LysR_HTH_N"/>
</dbReference>
<dbReference type="Pfam" id="PF03466">
    <property type="entry name" value="LysR_substrate"/>
    <property type="match status" value="1"/>
</dbReference>
<comment type="similarity">
    <text evidence="1">Belongs to the LysR transcriptional regulatory family.</text>
</comment>
<dbReference type="InterPro" id="IPR005119">
    <property type="entry name" value="LysR_subst-bd"/>
</dbReference>